<feature type="domain" description="SET" evidence="1">
    <location>
        <begin position="185"/>
        <end position="301"/>
    </location>
</feature>
<accession>A0A6A4FAW0</accession>
<evidence type="ECO:0000313" key="2">
    <source>
        <dbReference type="EMBL" id="KAE9335781.1"/>
    </source>
</evidence>
<dbReference type="InterPro" id="IPR051357">
    <property type="entry name" value="H3K9_HMTase_SUVAR3-9"/>
</dbReference>
<dbReference type="Proteomes" id="UP000434957">
    <property type="component" value="Unassembled WGS sequence"/>
</dbReference>
<dbReference type="Gene3D" id="2.170.270.10">
    <property type="entry name" value="SET domain"/>
    <property type="match status" value="1"/>
</dbReference>
<dbReference type="InterPro" id="IPR046341">
    <property type="entry name" value="SET_dom_sf"/>
</dbReference>
<gene>
    <name evidence="2" type="ORF">PR003_g12849</name>
</gene>
<dbReference type="EMBL" id="QXFT01000788">
    <property type="protein sequence ID" value="KAE9335781.1"/>
    <property type="molecule type" value="Genomic_DNA"/>
</dbReference>
<dbReference type="GO" id="GO:0003690">
    <property type="term" value="F:double-stranded DNA binding"/>
    <property type="evidence" value="ECO:0007669"/>
    <property type="project" value="TreeGrafter"/>
</dbReference>
<dbReference type="InterPro" id="IPR001214">
    <property type="entry name" value="SET_dom"/>
</dbReference>
<dbReference type="SMART" id="SM00317">
    <property type="entry name" value="SET"/>
    <property type="match status" value="1"/>
</dbReference>
<proteinExistence type="predicted"/>
<dbReference type="PROSITE" id="PS50280">
    <property type="entry name" value="SET"/>
    <property type="match status" value="1"/>
</dbReference>
<dbReference type="PANTHER" id="PTHR45660">
    <property type="entry name" value="HISTONE-LYSINE N-METHYLTRANSFERASE SETMAR"/>
    <property type="match status" value="1"/>
</dbReference>
<dbReference type="SUPFAM" id="SSF82199">
    <property type="entry name" value="SET domain"/>
    <property type="match status" value="1"/>
</dbReference>
<organism evidence="2 3">
    <name type="scientific">Phytophthora rubi</name>
    <dbReference type="NCBI Taxonomy" id="129364"/>
    <lineage>
        <taxon>Eukaryota</taxon>
        <taxon>Sar</taxon>
        <taxon>Stramenopiles</taxon>
        <taxon>Oomycota</taxon>
        <taxon>Peronosporomycetes</taxon>
        <taxon>Peronosporales</taxon>
        <taxon>Peronosporaceae</taxon>
        <taxon>Phytophthora</taxon>
    </lineage>
</organism>
<protein>
    <recommendedName>
        <fullName evidence="1">SET domain-containing protein</fullName>
    </recommendedName>
</protein>
<evidence type="ECO:0000313" key="3">
    <source>
        <dbReference type="Proteomes" id="UP000434957"/>
    </source>
</evidence>
<dbReference type="AlphaFoldDB" id="A0A6A4FAW0"/>
<dbReference type="PANTHER" id="PTHR45660:SF13">
    <property type="entry name" value="HISTONE-LYSINE N-METHYLTRANSFERASE SETMAR"/>
    <property type="match status" value="1"/>
</dbReference>
<dbReference type="Pfam" id="PF00856">
    <property type="entry name" value="SET"/>
    <property type="match status" value="1"/>
</dbReference>
<reference evidence="2 3" key="1">
    <citation type="submission" date="2018-08" db="EMBL/GenBank/DDBJ databases">
        <title>Genomic investigation of the strawberry pathogen Phytophthora fragariae indicates pathogenicity is determined by transcriptional variation in three key races.</title>
        <authorList>
            <person name="Adams T.M."/>
            <person name="Armitage A.D."/>
            <person name="Sobczyk M.K."/>
            <person name="Bates H.J."/>
            <person name="Dunwell J.M."/>
            <person name="Nellist C.F."/>
            <person name="Harrison R.J."/>
        </authorList>
    </citation>
    <scope>NUCLEOTIDE SEQUENCE [LARGE SCALE GENOMIC DNA]</scope>
    <source>
        <strain evidence="2 3">SCRP333</strain>
    </source>
</reference>
<dbReference type="GO" id="GO:0042054">
    <property type="term" value="F:histone methyltransferase activity"/>
    <property type="evidence" value="ECO:0007669"/>
    <property type="project" value="TreeGrafter"/>
</dbReference>
<name>A0A6A4FAW0_9STRA</name>
<sequence length="522" mass="57233">MEIEEARRMPVSSLGNGGNGACWKLTKPGCFRFRPVPLTRMLASGYTPPLAAYGTIGERSEDIMPARMNTTTALSTGTTAAQRERLSLYGLPRRPNVFIQQEAAQAPPPPALVGTSPISGGDYEFVEAQDWPHDIMHVTSNIFTVTQPYPVMQRYSTYRNDCGCDGDHCVVRPGERRTSSCINHYKLDLISTPVCVGVVCDSTIPKDAFVVEYVGEVLLGVDTQKRVDRRFQVELKMKAIWVGPTDVFIDAGRCGNESCFVNHACRPNCGIFELERTNTACLGIFAKEDIPPLRELTICYRKVNLSLLTNATSNATYDSTFSTTSTTSRHFITNCLTGCRLLRPAPSCILWPGGAAEIQPQRLLVADLETDRNVSSNTERDAISNTPAPELLLAAGRKARTNAAPDATAPTNRLRGAALSTTRPLVARRCCSPVRGSLRCKAGTNATPDPTRHKQMPAARCAEHNTFLGHPTVHHASALRLLNLSAEYGARKKWLGYPTYWEPRKMPLCVDINLAFGMRSGA</sequence>
<comment type="caution">
    <text evidence="2">The sequence shown here is derived from an EMBL/GenBank/DDBJ whole genome shotgun (WGS) entry which is preliminary data.</text>
</comment>
<evidence type="ECO:0000259" key="1">
    <source>
        <dbReference type="PROSITE" id="PS50280"/>
    </source>
</evidence>
<keyword evidence="3" id="KW-1185">Reference proteome</keyword>